<evidence type="ECO:0000256" key="1">
    <source>
        <dbReference type="SAM" id="MobiDB-lite"/>
    </source>
</evidence>
<keyword evidence="3" id="KW-1185">Reference proteome</keyword>
<evidence type="ECO:0000313" key="3">
    <source>
        <dbReference type="Proteomes" id="UP000027586"/>
    </source>
</evidence>
<sequence>MDGSISAIKYPAIQALFALLSCTENDQERERPTLGLEKEAYQQQSQRLFLIGLAALMDDGMDAIKCSNVESWNVALATWLVVSSNEHVDTAEDDDGLDELDGMETRVYIFDERGFTSMDDIATFKSMHATATFTIMDEDAYDGSNQEYNDTTTPADSLRSTGWHLEGKEG</sequence>
<reference evidence="2" key="1">
    <citation type="submission" date="2013-08" db="EMBL/GenBank/DDBJ databases">
        <title>Gene expansion shapes genome architecture in the human pathogen Lichtheimia corymbifera: an evolutionary genomics analysis in the ancient terrestrial Mucorales (Mucoromycotina).</title>
        <authorList>
            <person name="Schwartze V.U."/>
            <person name="Winter S."/>
            <person name="Shelest E."/>
            <person name="Marcet-Houben M."/>
            <person name="Horn F."/>
            <person name="Wehner S."/>
            <person name="Hoffmann K."/>
            <person name="Riege K."/>
            <person name="Sammeth M."/>
            <person name="Nowrousian M."/>
            <person name="Valiante V."/>
            <person name="Linde J."/>
            <person name="Jacobsen I.D."/>
            <person name="Marz M."/>
            <person name="Brakhage A.A."/>
            <person name="Gabaldon T."/>
            <person name="Bocker S."/>
            <person name="Voigt K."/>
        </authorList>
    </citation>
    <scope>NUCLEOTIDE SEQUENCE [LARGE SCALE GENOMIC DNA]</scope>
    <source>
        <strain evidence="2">FSU 9682</strain>
    </source>
</reference>
<evidence type="ECO:0000313" key="2">
    <source>
        <dbReference type="EMBL" id="CDH54395.1"/>
    </source>
</evidence>
<proteinExistence type="predicted"/>
<feature type="region of interest" description="Disordered" evidence="1">
    <location>
        <begin position="144"/>
        <end position="170"/>
    </location>
</feature>
<dbReference type="Proteomes" id="UP000027586">
    <property type="component" value="Unassembled WGS sequence"/>
</dbReference>
<dbReference type="VEuPathDB" id="FungiDB:LCOR_05643.1"/>
<dbReference type="AlphaFoldDB" id="A0A068RXD3"/>
<name>A0A068RXD3_9FUNG</name>
<comment type="caution">
    <text evidence="2">The sequence shown here is derived from an EMBL/GenBank/DDBJ whole genome shotgun (WGS) entry which is preliminary data.</text>
</comment>
<dbReference type="EMBL" id="CBTN010000023">
    <property type="protein sequence ID" value="CDH54395.1"/>
    <property type="molecule type" value="Genomic_DNA"/>
</dbReference>
<accession>A0A068RXD3</accession>
<gene>
    <name evidence="2" type="ORF">LCOR_05643.1</name>
</gene>
<organism evidence="2 3">
    <name type="scientific">Lichtheimia corymbifera JMRC:FSU:9682</name>
    <dbReference type="NCBI Taxonomy" id="1263082"/>
    <lineage>
        <taxon>Eukaryota</taxon>
        <taxon>Fungi</taxon>
        <taxon>Fungi incertae sedis</taxon>
        <taxon>Mucoromycota</taxon>
        <taxon>Mucoromycotina</taxon>
        <taxon>Mucoromycetes</taxon>
        <taxon>Mucorales</taxon>
        <taxon>Lichtheimiaceae</taxon>
        <taxon>Lichtheimia</taxon>
    </lineage>
</organism>
<feature type="compositionally biased region" description="Polar residues" evidence="1">
    <location>
        <begin position="144"/>
        <end position="160"/>
    </location>
</feature>
<protein>
    <submittedName>
        <fullName evidence="2">Uncharacterized protein</fullName>
    </submittedName>
</protein>